<proteinExistence type="predicted"/>
<protein>
    <recommendedName>
        <fullName evidence="3">Tetratricopeptide repeat-containing protein</fullName>
    </recommendedName>
</protein>
<evidence type="ECO:0000313" key="2">
    <source>
        <dbReference type="Proteomes" id="UP000199385"/>
    </source>
</evidence>
<dbReference type="PATRIC" id="fig|261654.4.peg.1382"/>
<dbReference type="EMBL" id="LT594323">
    <property type="protein sequence ID" value="SBT40717.1"/>
    <property type="molecule type" value="Genomic_DNA"/>
</dbReference>
<evidence type="ECO:0000313" key="1">
    <source>
        <dbReference type="EMBL" id="SBT40717.1"/>
    </source>
</evidence>
<dbReference type="OrthoDB" id="3362837at2"/>
<name>A0A1A8Z9S6_9ACTN</name>
<sequence length="122" mass="14310">MEYLERLEDAAPAAELDQIERYVDRAITLTQGRVGHYYETKGRVLALRGEFEAARAAVAQAVELEPRTARDYLRRLGDEELVYSAEHKELEVFTYDEVPRLHMPQPYKRTIARWRERAHHLA</sequence>
<keyword evidence="2" id="KW-1185">Reference proteome</keyword>
<dbReference type="STRING" id="261654.GA0070611_1356"/>
<gene>
    <name evidence="1" type="ORF">GA0070611_1356</name>
</gene>
<reference evidence="2" key="1">
    <citation type="submission" date="2016-06" db="EMBL/GenBank/DDBJ databases">
        <authorList>
            <person name="Varghese N."/>
            <person name="Submissions Spin"/>
        </authorList>
    </citation>
    <scope>NUCLEOTIDE SEQUENCE [LARGE SCALE GENOMIC DNA]</scope>
    <source>
        <strain evidence="2">DSM 44815</strain>
    </source>
</reference>
<dbReference type="RefSeq" id="WP_091659222.1">
    <property type="nucleotide sequence ID" value="NZ_LT594323.1"/>
</dbReference>
<evidence type="ECO:0008006" key="3">
    <source>
        <dbReference type="Google" id="ProtNLM"/>
    </source>
</evidence>
<dbReference type="Proteomes" id="UP000199385">
    <property type="component" value="Chromosome I"/>
</dbReference>
<accession>A0A1A8Z9S6</accession>
<dbReference type="AlphaFoldDB" id="A0A1A8Z9S6"/>
<organism evidence="1 2">
    <name type="scientific">Micromonospora auratinigra</name>
    <dbReference type="NCBI Taxonomy" id="261654"/>
    <lineage>
        <taxon>Bacteria</taxon>
        <taxon>Bacillati</taxon>
        <taxon>Actinomycetota</taxon>
        <taxon>Actinomycetes</taxon>
        <taxon>Micromonosporales</taxon>
        <taxon>Micromonosporaceae</taxon>
        <taxon>Micromonospora</taxon>
    </lineage>
</organism>